<feature type="domain" description="Endonuclease/exonuclease/phosphatase" evidence="2">
    <location>
        <begin position="36"/>
        <end position="279"/>
    </location>
</feature>
<feature type="chain" id="PRO_5031094298" evidence="1">
    <location>
        <begin position="23"/>
        <end position="291"/>
    </location>
</feature>
<dbReference type="PANTHER" id="PTHR12121:SF36">
    <property type="entry name" value="ENDONUCLEASE_EXONUCLEASE_PHOSPHATASE DOMAIN-CONTAINING PROTEIN"/>
    <property type="match status" value="1"/>
</dbReference>
<evidence type="ECO:0000313" key="4">
    <source>
        <dbReference type="Proteomes" id="UP000527324"/>
    </source>
</evidence>
<name>A0A7W9F9B6_9CAUL</name>
<keyword evidence="3" id="KW-0540">Nuclease</keyword>
<dbReference type="InterPro" id="IPR050410">
    <property type="entry name" value="CCR4/nocturin_mRNA_transcr"/>
</dbReference>
<dbReference type="GO" id="GO:0000175">
    <property type="term" value="F:3'-5'-RNA exonuclease activity"/>
    <property type="evidence" value="ECO:0007669"/>
    <property type="project" value="TreeGrafter"/>
</dbReference>
<proteinExistence type="predicted"/>
<keyword evidence="4" id="KW-1185">Reference proteome</keyword>
<reference evidence="3 4" key="1">
    <citation type="submission" date="2020-08" db="EMBL/GenBank/DDBJ databases">
        <title>Genomic Encyclopedia of Type Strains, Phase IV (KMG-IV): sequencing the most valuable type-strain genomes for metagenomic binning, comparative biology and taxonomic classification.</title>
        <authorList>
            <person name="Goeker M."/>
        </authorList>
    </citation>
    <scope>NUCLEOTIDE SEQUENCE [LARGE SCALE GENOMIC DNA]</scope>
    <source>
        <strain evidence="3 4">DSM 4731</strain>
    </source>
</reference>
<dbReference type="PANTHER" id="PTHR12121">
    <property type="entry name" value="CARBON CATABOLITE REPRESSOR PROTEIN 4"/>
    <property type="match status" value="1"/>
</dbReference>
<keyword evidence="3" id="KW-0378">Hydrolase</keyword>
<dbReference type="Proteomes" id="UP000527324">
    <property type="component" value="Unassembled WGS sequence"/>
</dbReference>
<dbReference type="CDD" id="cd09083">
    <property type="entry name" value="EEP-1"/>
    <property type="match status" value="1"/>
</dbReference>
<sequence length="291" mass="31983">MKFRVLMIALVTVLTGTAAARAEPFAAPEPQPIRLMSYNIRYDAPDDRPNWPERRPHMARQIAFFAPDVLGVQEALIPMVAYLAEQAPDYDHYGLGRDDGAEGGETTTLFWRRDRFEVVRKQTLWCSPTPDRPSKGWDAALPRTLTRVVLRDRSDGRLLDVRNAHFDHVGVVAREQCAALAADLPPATAEGETAAVVLLGDFNTGPDSAPYRRIVSAGLRDARTVSPVVFGPSTTYNGFDLAKAADGAPIDHVFVDPRLAVERFGVLTDSFSGQVISDHFPLVVDVTFAAR</sequence>
<keyword evidence="3" id="KW-0255">Endonuclease</keyword>
<evidence type="ECO:0000256" key="1">
    <source>
        <dbReference type="SAM" id="SignalP"/>
    </source>
</evidence>
<gene>
    <name evidence="3" type="ORF">GGQ93_002607</name>
</gene>
<dbReference type="RefSeq" id="WP_224764361.1">
    <property type="nucleotide sequence ID" value="NZ_CAJFZW010000024.1"/>
</dbReference>
<dbReference type="Gene3D" id="3.60.10.10">
    <property type="entry name" value="Endonuclease/exonuclease/phosphatase"/>
    <property type="match status" value="1"/>
</dbReference>
<dbReference type="EMBL" id="JACHOQ010000007">
    <property type="protein sequence ID" value="MBB5740875.1"/>
    <property type="molecule type" value="Genomic_DNA"/>
</dbReference>
<protein>
    <submittedName>
        <fullName evidence="3">Endonuclease/exonuclease/phosphatase family metal-dependent hydrolase</fullName>
    </submittedName>
</protein>
<dbReference type="AlphaFoldDB" id="A0A7W9F9B6"/>
<keyword evidence="3" id="KW-0269">Exonuclease</keyword>
<dbReference type="SUPFAM" id="SSF56219">
    <property type="entry name" value="DNase I-like"/>
    <property type="match status" value="1"/>
</dbReference>
<keyword evidence="1" id="KW-0732">Signal</keyword>
<accession>A0A7W9F9B6</accession>
<evidence type="ECO:0000259" key="2">
    <source>
        <dbReference type="Pfam" id="PF03372"/>
    </source>
</evidence>
<organism evidence="3 4">
    <name type="scientific">Brevundimonas aurantiaca</name>
    <dbReference type="NCBI Taxonomy" id="74316"/>
    <lineage>
        <taxon>Bacteria</taxon>
        <taxon>Pseudomonadati</taxon>
        <taxon>Pseudomonadota</taxon>
        <taxon>Alphaproteobacteria</taxon>
        <taxon>Caulobacterales</taxon>
        <taxon>Caulobacteraceae</taxon>
        <taxon>Brevundimonas</taxon>
    </lineage>
</organism>
<comment type="caution">
    <text evidence="3">The sequence shown here is derived from an EMBL/GenBank/DDBJ whole genome shotgun (WGS) entry which is preliminary data.</text>
</comment>
<dbReference type="InterPro" id="IPR005135">
    <property type="entry name" value="Endo/exonuclease/phosphatase"/>
</dbReference>
<feature type="signal peptide" evidence="1">
    <location>
        <begin position="1"/>
        <end position="22"/>
    </location>
</feature>
<dbReference type="InterPro" id="IPR036691">
    <property type="entry name" value="Endo/exonu/phosph_ase_sf"/>
</dbReference>
<dbReference type="GO" id="GO:0004519">
    <property type="term" value="F:endonuclease activity"/>
    <property type="evidence" value="ECO:0007669"/>
    <property type="project" value="UniProtKB-KW"/>
</dbReference>
<evidence type="ECO:0000313" key="3">
    <source>
        <dbReference type="EMBL" id="MBB5740875.1"/>
    </source>
</evidence>
<dbReference type="Pfam" id="PF03372">
    <property type="entry name" value="Exo_endo_phos"/>
    <property type="match status" value="1"/>
</dbReference>